<dbReference type="Proteomes" id="UP000663833">
    <property type="component" value="Unassembled WGS sequence"/>
</dbReference>
<accession>A0A818EDI6</accession>
<dbReference type="PANTHER" id="PTHR13163:SF2">
    <property type="entry name" value="TRANSMEMBRANE PROTEIN 35B"/>
    <property type="match status" value="1"/>
</dbReference>
<evidence type="ECO:0000313" key="14">
    <source>
        <dbReference type="EMBL" id="CAF4838516.1"/>
    </source>
</evidence>
<dbReference type="EMBL" id="CAJOBR010000695">
    <property type="protein sequence ID" value="CAF4537273.1"/>
    <property type="molecule type" value="Genomic_DNA"/>
</dbReference>
<feature type="transmembrane region" description="Helical" evidence="6">
    <location>
        <begin position="6"/>
        <end position="23"/>
    </location>
</feature>
<dbReference type="EMBL" id="CAJOBS010002890">
    <property type="protein sequence ID" value="CAF4838516.1"/>
    <property type="molecule type" value="Genomic_DNA"/>
</dbReference>
<dbReference type="EMBL" id="CAJNYV010003463">
    <property type="protein sequence ID" value="CAF3570714.1"/>
    <property type="molecule type" value="Genomic_DNA"/>
</dbReference>
<proteinExistence type="inferred from homology"/>
<evidence type="ECO:0000313" key="15">
    <source>
        <dbReference type="Proteomes" id="UP000663872"/>
    </source>
</evidence>
<comment type="subcellular location">
    <subcellularLocation>
        <location evidence="1">Membrane</location>
        <topology evidence="1">Multi-pass membrane protein</topology>
    </subcellularLocation>
</comment>
<dbReference type="InterPro" id="IPR040399">
    <property type="entry name" value="TMEM35A/B"/>
</dbReference>
<evidence type="ECO:0000313" key="11">
    <source>
        <dbReference type="EMBL" id="CAF4423518.1"/>
    </source>
</evidence>
<dbReference type="Proteomes" id="UP000663865">
    <property type="component" value="Unassembled WGS sequence"/>
</dbReference>
<evidence type="ECO:0000256" key="1">
    <source>
        <dbReference type="ARBA" id="ARBA00004141"/>
    </source>
</evidence>
<gene>
    <name evidence="8" type="ORF">FME351_LOCUS6357</name>
    <name evidence="9" type="ORF">GRG538_LOCUS14676</name>
    <name evidence="11" type="ORF">HFQ381_LOCUS21782</name>
    <name evidence="10" type="ORF">KIK155_LOCUS19427</name>
    <name evidence="7" type="ORF">LUA448_LOCUS10148</name>
    <name evidence="13" type="ORF">QYT958_LOCUS7340</name>
    <name evidence="14" type="ORF">TOA249_LOCUS25862</name>
    <name evidence="12" type="ORF">TSG867_LOCUS21314</name>
</gene>
<organism evidence="9 15">
    <name type="scientific">Rotaria socialis</name>
    <dbReference type="NCBI Taxonomy" id="392032"/>
    <lineage>
        <taxon>Eukaryota</taxon>
        <taxon>Metazoa</taxon>
        <taxon>Spiralia</taxon>
        <taxon>Gnathifera</taxon>
        <taxon>Rotifera</taxon>
        <taxon>Eurotatoria</taxon>
        <taxon>Bdelloidea</taxon>
        <taxon>Philodinida</taxon>
        <taxon>Philodinidae</taxon>
        <taxon>Rotaria</taxon>
    </lineage>
</organism>
<reference evidence="9" key="1">
    <citation type="submission" date="2021-02" db="EMBL/GenBank/DDBJ databases">
        <authorList>
            <person name="Nowell W R."/>
        </authorList>
    </citation>
    <scope>NUCLEOTIDE SEQUENCE</scope>
</reference>
<evidence type="ECO:0000256" key="5">
    <source>
        <dbReference type="ARBA" id="ARBA00023136"/>
    </source>
</evidence>
<evidence type="ECO:0000313" key="13">
    <source>
        <dbReference type="EMBL" id="CAF4537273.1"/>
    </source>
</evidence>
<dbReference type="Proteomes" id="UP000663848">
    <property type="component" value="Unassembled WGS sequence"/>
</dbReference>
<evidence type="ECO:0000313" key="10">
    <source>
        <dbReference type="EMBL" id="CAF3570714.1"/>
    </source>
</evidence>
<keyword evidence="3 6" id="KW-0812">Transmembrane</keyword>
<name>A0A818EDI6_9BILA</name>
<dbReference type="EMBL" id="CAJNYU010000523">
    <property type="protein sequence ID" value="CAF3371185.1"/>
    <property type="molecule type" value="Genomic_DNA"/>
</dbReference>
<dbReference type="AlphaFoldDB" id="A0A818EDI6"/>
<evidence type="ECO:0000256" key="6">
    <source>
        <dbReference type="SAM" id="Phobius"/>
    </source>
</evidence>
<keyword evidence="4 6" id="KW-1133">Transmembrane helix</keyword>
<feature type="transmembrane region" description="Helical" evidence="6">
    <location>
        <begin position="107"/>
        <end position="128"/>
    </location>
</feature>
<dbReference type="Proteomes" id="UP000663869">
    <property type="component" value="Unassembled WGS sequence"/>
</dbReference>
<evidence type="ECO:0000256" key="4">
    <source>
        <dbReference type="ARBA" id="ARBA00022989"/>
    </source>
</evidence>
<sequence length="148" mass="16656">MASPGLFLLTIVLGLLFIFLGHIKLSPQFFPEHHERIRNEFGKFNKEFPLHRQTGWRPYAKNYRMAVGIAEVLCGSLLLLSLAQSLANIILLIIMTNAIITFQKLNYSIEYTGVSIFISLLLVLRLILASSGSKPKQSVQAKAEKKVK</sequence>
<dbReference type="Proteomes" id="UP000663862">
    <property type="component" value="Unassembled WGS sequence"/>
</dbReference>
<dbReference type="PANTHER" id="PTHR13163">
    <property type="entry name" value="SPINAL CORD EXPRESSION PROTEIN 4"/>
    <property type="match status" value="1"/>
</dbReference>
<evidence type="ECO:0000256" key="2">
    <source>
        <dbReference type="ARBA" id="ARBA00006679"/>
    </source>
</evidence>
<feature type="transmembrane region" description="Helical" evidence="6">
    <location>
        <begin position="66"/>
        <end position="95"/>
    </location>
</feature>
<dbReference type="Proteomes" id="UP000663851">
    <property type="component" value="Unassembled WGS sequence"/>
</dbReference>
<evidence type="ECO:0000313" key="9">
    <source>
        <dbReference type="EMBL" id="CAF3457238.1"/>
    </source>
</evidence>
<dbReference type="Proteomes" id="UP000663872">
    <property type="component" value="Unassembled WGS sequence"/>
</dbReference>
<dbReference type="Pfam" id="PF07681">
    <property type="entry name" value="DoxX"/>
    <property type="match status" value="1"/>
</dbReference>
<protein>
    <recommendedName>
        <fullName evidence="16">Transmembrane protein 35A</fullName>
    </recommendedName>
</protein>
<comment type="caution">
    <text evidence="9">The sequence shown here is derived from an EMBL/GenBank/DDBJ whole genome shotgun (WGS) entry which is preliminary data.</text>
</comment>
<dbReference type="EMBL" id="CAJOBO010001987">
    <property type="protein sequence ID" value="CAF4423518.1"/>
    <property type="molecule type" value="Genomic_DNA"/>
</dbReference>
<dbReference type="Proteomes" id="UP000663838">
    <property type="component" value="Unassembled WGS sequence"/>
</dbReference>
<evidence type="ECO:0000313" key="12">
    <source>
        <dbReference type="EMBL" id="CAF4503891.1"/>
    </source>
</evidence>
<evidence type="ECO:0008006" key="16">
    <source>
        <dbReference type="Google" id="ProtNLM"/>
    </source>
</evidence>
<comment type="similarity">
    <text evidence="2">Belongs to the DoxX family.</text>
</comment>
<keyword evidence="5 6" id="KW-0472">Membrane</keyword>
<evidence type="ECO:0000313" key="8">
    <source>
        <dbReference type="EMBL" id="CAF3371185.1"/>
    </source>
</evidence>
<dbReference type="EMBL" id="CAJNYD010001189">
    <property type="protein sequence ID" value="CAF3323058.1"/>
    <property type="molecule type" value="Genomic_DNA"/>
</dbReference>
<evidence type="ECO:0000313" key="7">
    <source>
        <dbReference type="EMBL" id="CAF3323058.1"/>
    </source>
</evidence>
<dbReference type="EMBL" id="CAJOBQ010001638">
    <property type="protein sequence ID" value="CAF4503891.1"/>
    <property type="molecule type" value="Genomic_DNA"/>
</dbReference>
<dbReference type="GO" id="GO:0016020">
    <property type="term" value="C:membrane"/>
    <property type="evidence" value="ECO:0007669"/>
    <property type="project" value="UniProtKB-SubCell"/>
</dbReference>
<evidence type="ECO:0000256" key="3">
    <source>
        <dbReference type="ARBA" id="ARBA00022692"/>
    </source>
</evidence>
<dbReference type="EMBL" id="CAJNYT010002218">
    <property type="protein sequence ID" value="CAF3457238.1"/>
    <property type="molecule type" value="Genomic_DNA"/>
</dbReference>
<dbReference type="InterPro" id="IPR032808">
    <property type="entry name" value="DoxX"/>
</dbReference>